<dbReference type="RefSeq" id="WP_163764105.1">
    <property type="nucleotide sequence ID" value="NZ_JAAGYR010000005.1"/>
</dbReference>
<name>A0A6L9Y6I1_9BURK</name>
<dbReference type="InterPro" id="IPR038695">
    <property type="entry name" value="Saro_0823-like_sf"/>
</dbReference>
<gene>
    <name evidence="1" type="ORF">F9B74_03715</name>
</gene>
<dbReference type="EMBL" id="JAAGYR010000005">
    <property type="protein sequence ID" value="NEN75434.1"/>
    <property type="molecule type" value="Genomic_DNA"/>
</dbReference>
<keyword evidence="2" id="KW-1185">Reference proteome</keyword>
<dbReference type="Gene3D" id="2.60.120.1140">
    <property type="entry name" value="Protein of unknown function DUF192"/>
    <property type="match status" value="1"/>
</dbReference>
<dbReference type="InterPro" id="IPR003795">
    <property type="entry name" value="DUF192"/>
</dbReference>
<comment type="caution">
    <text evidence="1">The sequence shown here is derived from an EMBL/GenBank/DDBJ whole genome shotgun (WGS) entry which is preliminary data.</text>
</comment>
<accession>A0A6L9Y6I1</accession>
<dbReference type="Proteomes" id="UP000477651">
    <property type="component" value="Unassembled WGS sequence"/>
</dbReference>
<reference evidence="1 2" key="1">
    <citation type="submission" date="2020-02" db="EMBL/GenBank/DDBJ databases">
        <title>Pelistega sp. NLN82 were isolated from wild rodents of the Hainan Island.</title>
        <authorList>
            <person name="Niu N."/>
            <person name="Zhou J."/>
        </authorList>
    </citation>
    <scope>NUCLEOTIDE SEQUENCE [LARGE SCALE GENOMIC DNA]</scope>
    <source>
        <strain evidence="1 2">NLN82</strain>
    </source>
</reference>
<protein>
    <submittedName>
        <fullName evidence="1">DUF192 domain-containing protein</fullName>
    </submittedName>
</protein>
<proteinExistence type="predicted"/>
<dbReference type="Pfam" id="PF02643">
    <property type="entry name" value="DUF192"/>
    <property type="match status" value="1"/>
</dbReference>
<dbReference type="AlphaFoldDB" id="A0A6L9Y6I1"/>
<dbReference type="PANTHER" id="PTHR37953">
    <property type="entry name" value="UPF0127 PROTEIN MJ1496"/>
    <property type="match status" value="1"/>
</dbReference>
<organism evidence="1 2">
    <name type="scientific">Pelistega ratti</name>
    <dbReference type="NCBI Taxonomy" id="2652177"/>
    <lineage>
        <taxon>Bacteria</taxon>
        <taxon>Pseudomonadati</taxon>
        <taxon>Pseudomonadota</taxon>
        <taxon>Betaproteobacteria</taxon>
        <taxon>Burkholderiales</taxon>
        <taxon>Alcaligenaceae</taxon>
        <taxon>Pelistega</taxon>
    </lineage>
</organism>
<evidence type="ECO:0000313" key="1">
    <source>
        <dbReference type="EMBL" id="NEN75434.1"/>
    </source>
</evidence>
<evidence type="ECO:0000313" key="2">
    <source>
        <dbReference type="Proteomes" id="UP000477651"/>
    </source>
</evidence>
<dbReference type="PANTHER" id="PTHR37953:SF1">
    <property type="entry name" value="UPF0127 PROTEIN MJ1496"/>
    <property type="match status" value="1"/>
</dbReference>
<sequence length="133" mass="15211">MAKTSSIPEAPPHTITLHFPKQILTAEIVNNSTSRAKGLMFRQKLEKNTGMLFVFPDSQRRCFWMKNTFIPLSIAYIDHHHQIIDILDLHPLDETAICSSQPAMFALEVNQGWFDQHHIRVGDTINIPLLSAY</sequence>